<keyword evidence="3" id="KW-1185">Reference proteome</keyword>
<dbReference type="AlphaFoldDB" id="A0A419A848"/>
<proteinExistence type="predicted"/>
<reference evidence="3" key="1">
    <citation type="submission" date="2018-09" db="EMBL/GenBank/DDBJ databases">
        <title>Paracoccus onubensis nov. sp. a moderate halophilic bacterium isolated from Gruta de las Maravillas (Aracena, Spain).</title>
        <authorList>
            <person name="Jurado V."/>
            <person name="Gutierrez-Patricio S."/>
            <person name="Gonzalez-Pimentel J.L."/>
            <person name="Miller A.Z."/>
            <person name="Laiz L."/>
            <person name="Saiz-Jimenez C."/>
        </authorList>
    </citation>
    <scope>NUCLEOTIDE SEQUENCE [LARGE SCALE GENOMIC DNA]</scope>
    <source>
        <strain evidence="3">DSM 26381</strain>
    </source>
</reference>
<keyword evidence="1" id="KW-0732">Signal</keyword>
<dbReference type="Proteomes" id="UP000283587">
    <property type="component" value="Unassembled WGS sequence"/>
</dbReference>
<evidence type="ECO:0008006" key="4">
    <source>
        <dbReference type="Google" id="ProtNLM"/>
    </source>
</evidence>
<dbReference type="EMBL" id="QZEW01000030">
    <property type="protein sequence ID" value="RJL16682.1"/>
    <property type="molecule type" value="Genomic_DNA"/>
</dbReference>
<gene>
    <name evidence="2" type="ORF">D3P05_08865</name>
</gene>
<comment type="caution">
    <text evidence="2">The sequence shown here is derived from an EMBL/GenBank/DDBJ whole genome shotgun (WGS) entry which is preliminary data.</text>
</comment>
<protein>
    <recommendedName>
        <fullName evidence="4">Porin family protein</fullName>
    </recommendedName>
</protein>
<feature type="chain" id="PRO_5019070815" description="Porin family protein" evidence="1">
    <location>
        <begin position="30"/>
        <end position="185"/>
    </location>
</feature>
<evidence type="ECO:0000313" key="2">
    <source>
        <dbReference type="EMBL" id="RJL16682.1"/>
    </source>
</evidence>
<evidence type="ECO:0000313" key="3">
    <source>
        <dbReference type="Proteomes" id="UP000283587"/>
    </source>
</evidence>
<organism evidence="2 3">
    <name type="scientific">Paracoccus siganidrum</name>
    <dbReference type="NCBI Taxonomy" id="1276757"/>
    <lineage>
        <taxon>Bacteria</taxon>
        <taxon>Pseudomonadati</taxon>
        <taxon>Pseudomonadota</taxon>
        <taxon>Alphaproteobacteria</taxon>
        <taxon>Rhodobacterales</taxon>
        <taxon>Paracoccaceae</taxon>
        <taxon>Paracoccus</taxon>
    </lineage>
</organism>
<feature type="signal peptide" evidence="1">
    <location>
        <begin position="1"/>
        <end position="29"/>
    </location>
</feature>
<sequence>MIVEEYLVNMVKAFCSCLLLLMSAGYLHAQEDVSMRNTFYLGAGSANSDGAFENDDTPFSLGFTHQLVNSKMVVGFDIAGEGTMLDSTWGRDERPKRGTSFNLLLGRNMVDSGRFRADAALLLGVREAAKDCPDSYIGWRCYADRDPETDYKGNFGGVLTLSFDGFALGLRATGESTQVLAGLRF</sequence>
<name>A0A419A848_9RHOB</name>
<accession>A0A419A848</accession>
<evidence type="ECO:0000256" key="1">
    <source>
        <dbReference type="SAM" id="SignalP"/>
    </source>
</evidence>